<dbReference type="InterPro" id="IPR004995">
    <property type="entry name" value="Spore_Ger"/>
</dbReference>
<gene>
    <name evidence="4" type="ORF">PRECH8_27830</name>
</gene>
<accession>A0A916VGJ6</accession>
<dbReference type="Pfam" id="PF03323">
    <property type="entry name" value="GerA"/>
    <property type="match status" value="1"/>
</dbReference>
<protein>
    <submittedName>
        <fullName evidence="4">Spore germination protein</fullName>
    </submittedName>
</protein>
<proteinExistence type="inferred from homology"/>
<keyword evidence="3" id="KW-1133">Transmembrane helix</keyword>
<comment type="similarity">
    <text evidence="1">Belongs to the GerABKA family.</text>
</comment>
<feature type="transmembrane region" description="Helical" evidence="3">
    <location>
        <begin position="390"/>
        <end position="412"/>
    </location>
</feature>
<dbReference type="InterPro" id="IPR050768">
    <property type="entry name" value="UPF0353/GerABKA_families"/>
</dbReference>
<dbReference type="Proteomes" id="UP000654993">
    <property type="component" value="Unassembled WGS sequence"/>
</dbReference>
<dbReference type="AlphaFoldDB" id="A0A916VGJ6"/>
<dbReference type="GO" id="GO:0009847">
    <property type="term" value="P:spore germination"/>
    <property type="evidence" value="ECO:0007669"/>
    <property type="project" value="InterPro"/>
</dbReference>
<reference evidence="4" key="2">
    <citation type="journal article" date="2021" name="Data Brief">
        <title>Draft genome sequence data of the facultative, thermophilic, xylanolytic bacterium Paenibacillus sp. strain DA-C8.</title>
        <authorList>
            <person name="Chhe C."/>
            <person name="Uke A."/>
            <person name="Baramee S."/>
            <person name="Ungkulpasvich U."/>
            <person name="Tachaapaikoon C."/>
            <person name="Pason P."/>
            <person name="Waeonukul R."/>
            <person name="Ratanakhanokchai K."/>
            <person name="Kosugi A."/>
        </authorList>
    </citation>
    <scope>NUCLEOTIDE SEQUENCE</scope>
    <source>
        <strain evidence="4">DA-C8</strain>
    </source>
</reference>
<reference evidence="4" key="1">
    <citation type="submission" date="2020-08" db="EMBL/GenBank/DDBJ databases">
        <authorList>
            <person name="Uke A."/>
            <person name="Chhe C."/>
            <person name="Baramee S."/>
            <person name="Kosugi A."/>
        </authorList>
    </citation>
    <scope>NUCLEOTIDE SEQUENCE</scope>
    <source>
        <strain evidence="4">DA-C8</strain>
    </source>
</reference>
<evidence type="ECO:0000256" key="1">
    <source>
        <dbReference type="ARBA" id="ARBA00005278"/>
    </source>
</evidence>
<dbReference type="PIRSF" id="PIRSF005690">
    <property type="entry name" value="GerBA"/>
    <property type="match status" value="1"/>
</dbReference>
<evidence type="ECO:0000256" key="2">
    <source>
        <dbReference type="ARBA" id="ARBA00023136"/>
    </source>
</evidence>
<dbReference type="GO" id="GO:0016020">
    <property type="term" value="C:membrane"/>
    <property type="evidence" value="ECO:0007669"/>
    <property type="project" value="InterPro"/>
</dbReference>
<feature type="transmembrane region" description="Helical" evidence="3">
    <location>
        <begin position="418"/>
        <end position="438"/>
    </location>
</feature>
<name>A0A916VGJ6_9BACL</name>
<evidence type="ECO:0000313" key="5">
    <source>
        <dbReference type="Proteomes" id="UP000654993"/>
    </source>
</evidence>
<comment type="caution">
    <text evidence="4">The sequence shown here is derived from an EMBL/GenBank/DDBJ whole genome shotgun (WGS) entry which is preliminary data.</text>
</comment>
<dbReference type="EMBL" id="BMAQ01000048">
    <property type="protein sequence ID" value="GFR39487.1"/>
    <property type="molecule type" value="Genomic_DNA"/>
</dbReference>
<keyword evidence="3" id="KW-0812">Transmembrane</keyword>
<evidence type="ECO:0000313" key="4">
    <source>
        <dbReference type="EMBL" id="GFR39487.1"/>
    </source>
</evidence>
<feature type="transmembrane region" description="Helical" evidence="3">
    <location>
        <begin position="450"/>
        <end position="477"/>
    </location>
</feature>
<feature type="transmembrane region" description="Helical" evidence="3">
    <location>
        <begin position="326"/>
        <end position="345"/>
    </location>
</feature>
<sequence>MQEMHAKGELALLFKPWRISTGPNTSDKPSPKVYLEGELTSNLELNVLQLREVFAYPDNLALRVRRVYVQSLNMHAVILYIEGAADARAIEENMLKPMLELEKRELEEAAVDRLNFVKDHVLSSLSIKLSNHYQDIVDELLSGNTILLLPEVQQAIVADTRGFKHRNISSPTVEQVINGPKEAFVEAADVNRSLIRKYLKDNQLQCEKVHIGQHRKQPVYLMYLRNIASEQIVDRVKRRIEQVQRDNVPNLYILAQHLEDRPYSLLPSVMLTERPDRVAAFLQEGHTAVVMDNSPVVLIAPITFWSLFHAAEDQYNRWLTGNFMRLMRITSILLTMLIPSVYIAISNYHVEMLPTDLMLAIAAVRERVPFPVLAEILFMELTFELLRESVVRVPATIGSTIGIVGALVLGQAAVDANLVSPILVIIVAITGLASYIVPDITLNFSIRIQRFIFIVFAAWFGFFGLALYMTYVMAYLVSFKSFGVPFMSPVAPSLSSSDDTFLRPPVWRQWIRPANLSPKDTIRSDPPERNS</sequence>
<keyword evidence="2 3" id="KW-0472">Membrane</keyword>
<organism evidence="4 5">
    <name type="scientific">Insulibacter thermoxylanivorax</name>
    <dbReference type="NCBI Taxonomy" id="2749268"/>
    <lineage>
        <taxon>Bacteria</taxon>
        <taxon>Bacillati</taxon>
        <taxon>Bacillota</taxon>
        <taxon>Bacilli</taxon>
        <taxon>Bacillales</taxon>
        <taxon>Paenibacillaceae</taxon>
        <taxon>Insulibacter</taxon>
    </lineage>
</organism>
<keyword evidence="5" id="KW-1185">Reference proteome</keyword>
<evidence type="ECO:0000256" key="3">
    <source>
        <dbReference type="SAM" id="Phobius"/>
    </source>
</evidence>
<dbReference type="PANTHER" id="PTHR22550">
    <property type="entry name" value="SPORE GERMINATION PROTEIN"/>
    <property type="match status" value="1"/>
</dbReference>
<dbReference type="PANTHER" id="PTHR22550:SF5">
    <property type="entry name" value="LEUCINE ZIPPER PROTEIN 4"/>
    <property type="match status" value="1"/>
</dbReference>